<keyword evidence="3" id="KW-0808">Transferase</keyword>
<evidence type="ECO:0000256" key="8">
    <source>
        <dbReference type="ARBA" id="ARBA00023136"/>
    </source>
</evidence>
<evidence type="ECO:0000256" key="3">
    <source>
        <dbReference type="ARBA" id="ARBA00022679"/>
    </source>
</evidence>
<dbReference type="SMART" id="SM00219">
    <property type="entry name" value="TyrKc"/>
    <property type="match status" value="1"/>
</dbReference>
<feature type="binding site" evidence="12">
    <location>
        <position position="437"/>
    </location>
    <ligand>
        <name>ATP</name>
        <dbReference type="ChEBI" id="CHEBI:30616"/>
    </ligand>
</feature>
<evidence type="ECO:0000256" key="2">
    <source>
        <dbReference type="ARBA" id="ARBA00011902"/>
    </source>
</evidence>
<comment type="caution">
    <text evidence="17">The sequence shown here is derived from an EMBL/GenBank/DDBJ whole genome shotgun (WGS) entry which is preliminary data.</text>
</comment>
<dbReference type="InterPro" id="IPR003961">
    <property type="entry name" value="FN3_dom"/>
</dbReference>
<dbReference type="SUPFAM" id="SSF49265">
    <property type="entry name" value="Fibronectin type III"/>
    <property type="match status" value="2"/>
</dbReference>
<protein>
    <recommendedName>
        <fullName evidence="2">receptor protein-tyrosine kinase</fullName>
        <ecNumber evidence="2">2.7.10.1</ecNumber>
    </recommendedName>
</protein>
<feature type="transmembrane region" description="Helical" evidence="14">
    <location>
        <begin position="347"/>
        <end position="371"/>
    </location>
</feature>
<evidence type="ECO:0000256" key="5">
    <source>
        <dbReference type="ARBA" id="ARBA00022737"/>
    </source>
</evidence>
<dbReference type="CDD" id="cd00063">
    <property type="entry name" value="FN3"/>
    <property type="match status" value="3"/>
</dbReference>
<feature type="domain" description="Fibronectin type-III" evidence="16">
    <location>
        <begin position="29"/>
        <end position="131"/>
    </location>
</feature>
<reference evidence="17 18" key="1">
    <citation type="submission" date="2022-05" db="EMBL/GenBank/DDBJ databases">
        <authorList>
            <consortium name="Genoscope - CEA"/>
            <person name="William W."/>
        </authorList>
    </citation>
    <scope>NUCLEOTIDE SEQUENCE [LARGE SCALE GENOMIC DNA]</scope>
</reference>
<dbReference type="Gene3D" id="1.10.510.10">
    <property type="entry name" value="Transferase(Phosphotransferase) domain 1"/>
    <property type="match status" value="1"/>
</dbReference>
<keyword evidence="7 14" id="KW-1133">Transmembrane helix</keyword>
<dbReference type="Proteomes" id="UP001159405">
    <property type="component" value="Unassembled WGS sequence"/>
</dbReference>
<dbReference type="PROSITE" id="PS00109">
    <property type="entry name" value="PROTEIN_KINASE_TYR"/>
    <property type="match status" value="1"/>
</dbReference>
<evidence type="ECO:0000256" key="12">
    <source>
        <dbReference type="PROSITE-ProRule" id="PRU10141"/>
    </source>
</evidence>
<accession>A0ABN8NMD3</accession>
<keyword evidence="12" id="KW-0547">Nucleotide-binding</keyword>
<dbReference type="InterPro" id="IPR017441">
    <property type="entry name" value="Protein_kinase_ATP_BS"/>
</dbReference>
<dbReference type="SMART" id="SM00060">
    <property type="entry name" value="FN3"/>
    <property type="match status" value="3"/>
</dbReference>
<comment type="catalytic activity">
    <reaction evidence="11">
        <text>L-tyrosyl-[protein] + ATP = O-phospho-L-tyrosyl-[protein] + ADP + H(+)</text>
        <dbReference type="Rhea" id="RHEA:10596"/>
        <dbReference type="Rhea" id="RHEA-COMP:10136"/>
        <dbReference type="Rhea" id="RHEA-COMP:20101"/>
        <dbReference type="ChEBI" id="CHEBI:15378"/>
        <dbReference type="ChEBI" id="CHEBI:30616"/>
        <dbReference type="ChEBI" id="CHEBI:46858"/>
        <dbReference type="ChEBI" id="CHEBI:61978"/>
        <dbReference type="ChEBI" id="CHEBI:456216"/>
        <dbReference type="EC" id="2.7.10.1"/>
    </reaction>
</comment>
<dbReference type="SUPFAM" id="SSF56112">
    <property type="entry name" value="Protein kinase-like (PK-like)"/>
    <property type="match status" value="1"/>
</dbReference>
<evidence type="ECO:0000256" key="7">
    <source>
        <dbReference type="ARBA" id="ARBA00022989"/>
    </source>
</evidence>
<feature type="domain" description="Fibronectin type-III" evidence="16">
    <location>
        <begin position="133"/>
        <end position="232"/>
    </location>
</feature>
<evidence type="ECO:0000259" key="15">
    <source>
        <dbReference type="PROSITE" id="PS50011"/>
    </source>
</evidence>
<dbReference type="InterPro" id="IPR008266">
    <property type="entry name" value="Tyr_kinase_AS"/>
</dbReference>
<keyword evidence="4 14" id="KW-0812">Transmembrane</keyword>
<proteinExistence type="predicted"/>
<evidence type="ECO:0000256" key="6">
    <source>
        <dbReference type="ARBA" id="ARBA00022777"/>
    </source>
</evidence>
<dbReference type="EC" id="2.7.10.1" evidence="2"/>
<feature type="compositionally biased region" description="Polar residues" evidence="13">
    <location>
        <begin position="638"/>
        <end position="650"/>
    </location>
</feature>
<feature type="region of interest" description="Disordered" evidence="13">
    <location>
        <begin position="636"/>
        <end position="675"/>
    </location>
</feature>
<evidence type="ECO:0000256" key="11">
    <source>
        <dbReference type="ARBA" id="ARBA00051243"/>
    </source>
</evidence>
<dbReference type="Pfam" id="PF07714">
    <property type="entry name" value="PK_Tyr_Ser-Thr"/>
    <property type="match status" value="2"/>
</dbReference>
<evidence type="ECO:0000313" key="17">
    <source>
        <dbReference type="EMBL" id="CAH3115194.1"/>
    </source>
</evidence>
<keyword evidence="9" id="KW-0675">Receptor</keyword>
<dbReference type="Gene3D" id="3.30.200.20">
    <property type="entry name" value="Phosphorylase Kinase, domain 1"/>
    <property type="match status" value="1"/>
</dbReference>
<evidence type="ECO:0000256" key="13">
    <source>
        <dbReference type="SAM" id="MobiDB-lite"/>
    </source>
</evidence>
<dbReference type="InterPro" id="IPR000719">
    <property type="entry name" value="Prot_kinase_dom"/>
</dbReference>
<dbReference type="Gene3D" id="2.60.40.10">
    <property type="entry name" value="Immunoglobulins"/>
    <property type="match status" value="3"/>
</dbReference>
<evidence type="ECO:0000256" key="9">
    <source>
        <dbReference type="ARBA" id="ARBA00023170"/>
    </source>
</evidence>
<evidence type="ECO:0000313" key="18">
    <source>
        <dbReference type="Proteomes" id="UP001159405"/>
    </source>
</evidence>
<sequence>MFLAWNERGSSIKDAKLLNVKTEEGVPFKPKTLGVKKKPCGAFEVTWNPPTLDSGGGPLTGYQVQLKQKLSKLIMENGGWRNCTAFSSNHSCLFKDLRNKTEYQIRVRAFNKKGPGQWADIAETTDLIGPPDVSEIINNETEIPGKTPNVTVQWTRPNERNCSITMYSLRYKAVLPAAEKMTEINITNASVTSFELQFQHSKKYEVTVLAWNNLGPSAPSSPVLDIISSQKENECAVFVRPLEPLSSDCPVVLFYTISYRRQGDNEWTRLNITESTTKSQIKIETEYSTEYEFQLVAWNKVGSSPITNKTYTTKGNEMASSPITNKTYTTEGNATKNNERGISLELVLIYTFAGLLSIMGAVLLAVCIKYYRNTGRRSTKRTTRDIQVLEGCEIPPIRTEFLELLGEGAFGKVHKATLKDGMAYFEDERDWASRPRKQKIIAVKELFENASEEERKEFMDEIELMKKVGKHQNVLSFFGCWTTTKPILLMVEYIAHGDLLHWLRRKRSQISSSMIKVTPGAAKDKELYAGTPTWNRLAIGDQDERSTETITVNMGAPRLTTWSAFDVMEQNDCYVNRKEECKVPMLVSSAPNQEVEETSDVLGTNAEPCTINMMQQEEADFESENECKIPLIVFSPPNHAQNTEGVQNRTNKSEASEGPSSFPDGKIEQREGGFDDDDQCKIPMTVFWSSIHEENAAPKADDKECDNDCETFHPTDAMSFAWQIARGMSYLSEKGLVHRDLAARNVLVGHGKKLKIGDFGLMREMYHELYEVKKQKKLPIKWLAPEAIFEQIFTSKSDVWSYGVVMWEIATLGGSPYPLLNNAEVMSLHRTGHRMQKPDLCSDNFYAFMMDCWKQNPDERPSFRELVERLERTMTEQVEYLDLKHLDETKAYYQVQETKTGEIGGDSGLGMHRAASSISIAL</sequence>
<dbReference type="InterPro" id="IPR036116">
    <property type="entry name" value="FN3_sf"/>
</dbReference>
<dbReference type="EMBL" id="CALNXK010000028">
    <property type="protein sequence ID" value="CAH3115194.1"/>
    <property type="molecule type" value="Genomic_DNA"/>
</dbReference>
<dbReference type="CDD" id="cd00192">
    <property type="entry name" value="PTKc"/>
    <property type="match status" value="1"/>
</dbReference>
<keyword evidence="12" id="KW-0067">ATP-binding</keyword>
<dbReference type="PROSITE" id="PS00107">
    <property type="entry name" value="PROTEIN_KINASE_ATP"/>
    <property type="match status" value="1"/>
</dbReference>
<dbReference type="PANTHER" id="PTHR24416">
    <property type="entry name" value="TYROSINE-PROTEIN KINASE RECEPTOR"/>
    <property type="match status" value="1"/>
</dbReference>
<evidence type="ECO:0000256" key="1">
    <source>
        <dbReference type="ARBA" id="ARBA00004167"/>
    </source>
</evidence>
<dbReference type="InterPro" id="IPR050122">
    <property type="entry name" value="RTK"/>
</dbReference>
<keyword evidence="6" id="KW-0418">Kinase</keyword>
<feature type="domain" description="Protein kinase" evidence="15">
    <location>
        <begin position="399"/>
        <end position="881"/>
    </location>
</feature>
<keyword evidence="10" id="KW-0325">Glycoprotein</keyword>
<dbReference type="PROSITE" id="PS50853">
    <property type="entry name" value="FN3"/>
    <property type="match status" value="2"/>
</dbReference>
<organism evidence="17 18">
    <name type="scientific">Porites lobata</name>
    <dbReference type="NCBI Taxonomy" id="104759"/>
    <lineage>
        <taxon>Eukaryota</taxon>
        <taxon>Metazoa</taxon>
        <taxon>Cnidaria</taxon>
        <taxon>Anthozoa</taxon>
        <taxon>Hexacorallia</taxon>
        <taxon>Scleractinia</taxon>
        <taxon>Fungiina</taxon>
        <taxon>Poritidae</taxon>
        <taxon>Porites</taxon>
    </lineage>
</organism>
<evidence type="ECO:0000256" key="14">
    <source>
        <dbReference type="SAM" id="Phobius"/>
    </source>
</evidence>
<evidence type="ECO:0000256" key="10">
    <source>
        <dbReference type="ARBA" id="ARBA00023180"/>
    </source>
</evidence>
<dbReference type="InterPro" id="IPR020635">
    <property type="entry name" value="Tyr_kinase_cat_dom"/>
</dbReference>
<name>A0ABN8NMD3_9CNID</name>
<dbReference type="Pfam" id="PF00041">
    <property type="entry name" value="fn3"/>
    <property type="match status" value="1"/>
</dbReference>
<gene>
    <name evidence="17" type="ORF">PLOB_00023722</name>
</gene>
<keyword evidence="5" id="KW-0677">Repeat</keyword>
<keyword evidence="18" id="KW-1185">Reference proteome</keyword>
<evidence type="ECO:0000256" key="4">
    <source>
        <dbReference type="ARBA" id="ARBA00022692"/>
    </source>
</evidence>
<dbReference type="InterPro" id="IPR011009">
    <property type="entry name" value="Kinase-like_dom_sf"/>
</dbReference>
<keyword evidence="8 14" id="KW-0472">Membrane</keyword>
<dbReference type="PROSITE" id="PS50011">
    <property type="entry name" value="PROTEIN_KINASE_DOM"/>
    <property type="match status" value="1"/>
</dbReference>
<dbReference type="InterPro" id="IPR001245">
    <property type="entry name" value="Ser-Thr/Tyr_kinase_cat_dom"/>
</dbReference>
<evidence type="ECO:0000259" key="16">
    <source>
        <dbReference type="PROSITE" id="PS50853"/>
    </source>
</evidence>
<dbReference type="PANTHER" id="PTHR24416:SF583">
    <property type="entry name" value="RECEPTOR PROTEIN-TYROSINE KINASE"/>
    <property type="match status" value="1"/>
</dbReference>
<dbReference type="InterPro" id="IPR013783">
    <property type="entry name" value="Ig-like_fold"/>
</dbReference>
<comment type="subcellular location">
    <subcellularLocation>
        <location evidence="1">Membrane</location>
        <topology evidence="1">Single-pass membrane protein</topology>
    </subcellularLocation>
</comment>